<protein>
    <submittedName>
        <fullName evidence="1">Uncharacterized protein</fullName>
    </submittedName>
</protein>
<accession>A0A8J5WFT4</accession>
<organism evidence="1 2">
    <name type="scientific">Zizania palustris</name>
    <name type="common">Northern wild rice</name>
    <dbReference type="NCBI Taxonomy" id="103762"/>
    <lineage>
        <taxon>Eukaryota</taxon>
        <taxon>Viridiplantae</taxon>
        <taxon>Streptophyta</taxon>
        <taxon>Embryophyta</taxon>
        <taxon>Tracheophyta</taxon>
        <taxon>Spermatophyta</taxon>
        <taxon>Magnoliopsida</taxon>
        <taxon>Liliopsida</taxon>
        <taxon>Poales</taxon>
        <taxon>Poaceae</taxon>
        <taxon>BOP clade</taxon>
        <taxon>Oryzoideae</taxon>
        <taxon>Oryzeae</taxon>
        <taxon>Zizaniinae</taxon>
        <taxon>Zizania</taxon>
    </lineage>
</organism>
<proteinExistence type="predicted"/>
<evidence type="ECO:0000313" key="1">
    <source>
        <dbReference type="EMBL" id="KAG8088639.1"/>
    </source>
</evidence>
<gene>
    <name evidence="1" type="ORF">GUJ93_ZPchr0010g8240</name>
</gene>
<dbReference type="EMBL" id="JAAALK010000082">
    <property type="protein sequence ID" value="KAG8088639.1"/>
    <property type="molecule type" value="Genomic_DNA"/>
</dbReference>
<reference evidence="1" key="2">
    <citation type="submission" date="2021-02" db="EMBL/GenBank/DDBJ databases">
        <authorList>
            <person name="Kimball J.A."/>
            <person name="Haas M.W."/>
            <person name="Macchietto M."/>
            <person name="Kono T."/>
            <person name="Duquette J."/>
            <person name="Shao M."/>
        </authorList>
    </citation>
    <scope>NUCLEOTIDE SEQUENCE</scope>
    <source>
        <tissue evidence="1">Fresh leaf tissue</tissue>
    </source>
</reference>
<name>A0A8J5WFT4_ZIZPA</name>
<dbReference type="AlphaFoldDB" id="A0A8J5WFT4"/>
<comment type="caution">
    <text evidence="1">The sequence shown here is derived from an EMBL/GenBank/DDBJ whole genome shotgun (WGS) entry which is preliminary data.</text>
</comment>
<sequence length="130" mass="14715">MLRASKFLSDKDTELVMQVDRSNILVTTLEIIDHIIWNGGDSLQCSTFNHEARFRALRLPLRADDLTTSLGICLDLIILDFPQTKLLSAPGWLNMLHPDMDPLPDDAVPNLKKLLCTHRKEDRGSALLHE</sequence>
<dbReference type="Proteomes" id="UP000729402">
    <property type="component" value="Unassembled WGS sequence"/>
</dbReference>
<evidence type="ECO:0000313" key="2">
    <source>
        <dbReference type="Proteomes" id="UP000729402"/>
    </source>
</evidence>
<keyword evidence="2" id="KW-1185">Reference proteome</keyword>
<reference evidence="1" key="1">
    <citation type="journal article" date="2021" name="bioRxiv">
        <title>Whole Genome Assembly and Annotation of Northern Wild Rice, Zizania palustris L., Supports a Whole Genome Duplication in the Zizania Genus.</title>
        <authorList>
            <person name="Haas M."/>
            <person name="Kono T."/>
            <person name="Macchietto M."/>
            <person name="Millas R."/>
            <person name="McGilp L."/>
            <person name="Shao M."/>
            <person name="Duquette J."/>
            <person name="Hirsch C.N."/>
            <person name="Kimball J."/>
        </authorList>
    </citation>
    <scope>NUCLEOTIDE SEQUENCE</scope>
    <source>
        <tissue evidence="1">Fresh leaf tissue</tissue>
    </source>
</reference>